<dbReference type="SUPFAM" id="SSF53474">
    <property type="entry name" value="alpha/beta-Hydrolases"/>
    <property type="match status" value="1"/>
</dbReference>
<evidence type="ECO:0000259" key="12">
    <source>
        <dbReference type="Pfam" id="PF07732"/>
    </source>
</evidence>
<dbReference type="CDD" id="cd13910">
    <property type="entry name" value="CuRO_3_MCO_like_4"/>
    <property type="match status" value="1"/>
</dbReference>
<dbReference type="Pfam" id="PF06441">
    <property type="entry name" value="EHN"/>
    <property type="match status" value="1"/>
</dbReference>
<evidence type="ECO:0000259" key="11">
    <source>
        <dbReference type="Pfam" id="PF07731"/>
    </source>
</evidence>
<dbReference type="EMBL" id="JAQHRD010000003">
    <property type="protein sequence ID" value="KAJ6443630.1"/>
    <property type="molecule type" value="Genomic_DNA"/>
</dbReference>
<keyword evidence="3" id="KW-0479">Metal-binding</keyword>
<dbReference type="InterPro" id="IPR010497">
    <property type="entry name" value="Epoxide_hydro_N"/>
</dbReference>
<dbReference type="GO" id="GO:0097176">
    <property type="term" value="P:epoxide metabolic process"/>
    <property type="evidence" value="ECO:0007669"/>
    <property type="project" value="TreeGrafter"/>
</dbReference>
<dbReference type="GO" id="GO:0004301">
    <property type="term" value="F:epoxide hydrolase activity"/>
    <property type="evidence" value="ECO:0007669"/>
    <property type="project" value="TreeGrafter"/>
</dbReference>
<keyword evidence="5" id="KW-0058">Aromatic hydrocarbons catabolism</keyword>
<feature type="domain" description="Epoxide hydrolase N-terminal" evidence="10">
    <location>
        <begin position="617"/>
        <end position="728"/>
    </location>
</feature>
<keyword evidence="4" id="KW-0732">Signal</keyword>
<evidence type="ECO:0000256" key="8">
    <source>
        <dbReference type="ARBA" id="ARBA00023180"/>
    </source>
</evidence>
<dbReference type="AlphaFoldDB" id="A0AB34FX87"/>
<accession>A0AB34FX87</accession>
<feature type="domain" description="Plastocyanin-like" evidence="9">
    <location>
        <begin position="227"/>
        <end position="353"/>
    </location>
</feature>
<dbReference type="CDD" id="cd04205">
    <property type="entry name" value="CuRO_2_LCC_like"/>
    <property type="match status" value="1"/>
</dbReference>
<proteinExistence type="inferred from homology"/>
<sequence>MRQSSRPAPRAGRLLLLAFLGGLLATSASVYLVYAFSSRVTSVAVQAAPPSTPSGTAIPPIPEDAFTLHPEDHVSRQARTIHLEWNVTKEKRAPDGVVKSVYLINGQFPGPLIEARSGDELVVNVHNAVHDDDNDEGVAVHWHGLTMNGANDMDGVVALTQCAIPVAANFTYRFRIDDSQSGTYWYHAHSGVQRADGLFGGLVVHKPANTKDAVAERETYSYDAEQLLLVGDWYHRPAVGVLEWFQDPNHYMYEPAPDSMLINGRGSYNCSMAVKAWPVNCSAVARPEMVLRDRRVRLRVVNTGLSAGITLSVSDGSMRPVTVDGGHAVANDTQAAQSIGVLYPGERIDVVIQPGAGAALRDPSGQSAKLIVTLDKENMNLHNFALTPEQSFPLSWAPSSKRHTATRHEEAESVASELNLKGLQGAPLVSALSAIANPAETAVLYSAMTIRGANHNRPVATVNHTSWIVSEPHKPPLLALDQAQWADAIKQPTTKQRFKVPWIKESGKERWMELVLNNFDDKGHPFHLHGYNFYVVASQNAAMGLNRGYNPFDKEQSKSVAAAINTKSPLQKDTVYVPSMGYVVLRFALDNDGLWLLHCHVLWHQAVGMGIVLQVAIRPFKISVPGEAIDAVRSKLAEASFPDEVDFSDDWEYGASLRDVKRLARHWAEGFDWRAQEAKLNALPHFKTNIFIDGFGALDIHFVHQTSSKPGSIPLLFCHGWPGSFIEVTKVLQRLTDPEDGPSFHVVAPSLPNFGFSEGPSKRGFGIAQYAECAHRLMMRLGYDKYVTQGGDWGYFITRMMGVLYPDHCLASHINFLCVKPTVPRGLWLAFQHAVLRWWSPAQKEGIARTRWYLREGSGYMVLQSTKPSTLGLALADSPVALLGWIWEKLHDWTDEYPWTDDEILTWVCLYQFSTAGPAASVRIYYEAAHAARETTRKCIEYVPHVPLGISYFPRDLFAMPKTWGWSSGPVVFEAVHERGGHFAAYECPEQFTEDIKAMFGSGGGANAVTRRFEAVTKGDE</sequence>
<evidence type="ECO:0000256" key="6">
    <source>
        <dbReference type="ARBA" id="ARBA00022801"/>
    </source>
</evidence>
<feature type="domain" description="Plastocyanin-like" evidence="11">
    <location>
        <begin position="504"/>
        <end position="616"/>
    </location>
</feature>
<dbReference type="InterPro" id="IPR011706">
    <property type="entry name" value="Cu-oxidase_C"/>
</dbReference>
<dbReference type="InterPro" id="IPR011707">
    <property type="entry name" value="Cu-oxidase-like_N"/>
</dbReference>
<name>A0AB34FX87_9HYPO</name>
<evidence type="ECO:0000256" key="2">
    <source>
        <dbReference type="ARBA" id="ARBA00010609"/>
    </source>
</evidence>
<evidence type="ECO:0000259" key="10">
    <source>
        <dbReference type="Pfam" id="PF06441"/>
    </source>
</evidence>
<dbReference type="Pfam" id="PF07732">
    <property type="entry name" value="Cu-oxidase_3"/>
    <property type="match status" value="1"/>
</dbReference>
<gene>
    <name evidence="13" type="ORF">O9K51_04809</name>
</gene>
<evidence type="ECO:0000256" key="7">
    <source>
        <dbReference type="ARBA" id="ARBA00023002"/>
    </source>
</evidence>
<keyword evidence="6" id="KW-0378">Hydrolase</keyword>
<evidence type="ECO:0000256" key="5">
    <source>
        <dbReference type="ARBA" id="ARBA00022797"/>
    </source>
</evidence>
<keyword evidence="14" id="KW-1185">Reference proteome</keyword>
<dbReference type="SUPFAM" id="SSF49503">
    <property type="entry name" value="Cupredoxins"/>
    <property type="match status" value="2"/>
</dbReference>
<comment type="similarity">
    <text evidence="2">Belongs to the multicopper oxidase family.</text>
</comment>
<dbReference type="Pfam" id="PF07731">
    <property type="entry name" value="Cu-oxidase_2"/>
    <property type="match status" value="1"/>
</dbReference>
<dbReference type="GO" id="GO:0016491">
    <property type="term" value="F:oxidoreductase activity"/>
    <property type="evidence" value="ECO:0007669"/>
    <property type="project" value="UniProtKB-KW"/>
</dbReference>
<dbReference type="PROSITE" id="PS00079">
    <property type="entry name" value="MULTICOPPER_OXIDASE1"/>
    <property type="match status" value="1"/>
</dbReference>
<evidence type="ECO:0000256" key="3">
    <source>
        <dbReference type="ARBA" id="ARBA00022723"/>
    </source>
</evidence>
<dbReference type="Gene3D" id="3.40.50.1820">
    <property type="entry name" value="alpha/beta hydrolase"/>
    <property type="match status" value="1"/>
</dbReference>
<dbReference type="PRINTS" id="PR00412">
    <property type="entry name" value="EPOXHYDRLASE"/>
</dbReference>
<evidence type="ECO:0000313" key="13">
    <source>
        <dbReference type="EMBL" id="KAJ6443630.1"/>
    </source>
</evidence>
<dbReference type="Pfam" id="PF00394">
    <property type="entry name" value="Cu-oxidase"/>
    <property type="match status" value="1"/>
</dbReference>
<evidence type="ECO:0000313" key="14">
    <source>
        <dbReference type="Proteomes" id="UP001163105"/>
    </source>
</evidence>
<dbReference type="Proteomes" id="UP001163105">
    <property type="component" value="Unassembled WGS sequence"/>
</dbReference>
<evidence type="ECO:0000259" key="9">
    <source>
        <dbReference type="Pfam" id="PF00394"/>
    </source>
</evidence>
<dbReference type="PROSITE" id="PS00080">
    <property type="entry name" value="MULTICOPPER_OXIDASE2"/>
    <property type="match status" value="1"/>
</dbReference>
<dbReference type="InterPro" id="IPR033138">
    <property type="entry name" value="Cu_oxidase_CS"/>
</dbReference>
<keyword evidence="7" id="KW-0560">Oxidoreductase</keyword>
<organism evidence="13 14">
    <name type="scientific">Purpureocillium lavendulum</name>
    <dbReference type="NCBI Taxonomy" id="1247861"/>
    <lineage>
        <taxon>Eukaryota</taxon>
        <taxon>Fungi</taxon>
        <taxon>Dikarya</taxon>
        <taxon>Ascomycota</taxon>
        <taxon>Pezizomycotina</taxon>
        <taxon>Sordariomycetes</taxon>
        <taxon>Hypocreomycetidae</taxon>
        <taxon>Hypocreales</taxon>
        <taxon>Ophiocordycipitaceae</taxon>
        <taxon>Purpureocillium</taxon>
    </lineage>
</organism>
<evidence type="ECO:0000256" key="1">
    <source>
        <dbReference type="ARBA" id="ARBA00010088"/>
    </source>
</evidence>
<dbReference type="Gene3D" id="2.60.40.420">
    <property type="entry name" value="Cupredoxins - blue copper proteins"/>
    <property type="match status" value="3"/>
</dbReference>
<dbReference type="PANTHER" id="PTHR21661">
    <property type="entry name" value="EPOXIDE HYDROLASE 1-RELATED"/>
    <property type="match status" value="1"/>
</dbReference>
<dbReference type="InterPro" id="IPR001117">
    <property type="entry name" value="Cu-oxidase_2nd"/>
</dbReference>
<dbReference type="InterPro" id="IPR029058">
    <property type="entry name" value="AB_hydrolase_fold"/>
</dbReference>
<keyword evidence="8" id="KW-0325">Glycoprotein</keyword>
<protein>
    <submittedName>
        <fullName evidence="13">Ferro-O2-oxidoreductase</fullName>
    </submittedName>
</protein>
<dbReference type="CDD" id="cd04206">
    <property type="entry name" value="CuRO_1_LCC_like"/>
    <property type="match status" value="1"/>
</dbReference>
<dbReference type="InterPro" id="IPR002355">
    <property type="entry name" value="Cu_oxidase_Cu_BS"/>
</dbReference>
<feature type="domain" description="Plastocyanin-like" evidence="12">
    <location>
        <begin position="87"/>
        <end position="208"/>
    </location>
</feature>
<evidence type="ECO:0000256" key="4">
    <source>
        <dbReference type="ARBA" id="ARBA00022729"/>
    </source>
</evidence>
<comment type="similarity">
    <text evidence="1">Belongs to the peptidase S33 family.</text>
</comment>
<dbReference type="PANTHER" id="PTHR21661:SF35">
    <property type="entry name" value="EPOXIDE HYDROLASE"/>
    <property type="match status" value="1"/>
</dbReference>
<dbReference type="InterPro" id="IPR008972">
    <property type="entry name" value="Cupredoxin"/>
</dbReference>
<dbReference type="GO" id="GO:0005507">
    <property type="term" value="F:copper ion binding"/>
    <property type="evidence" value="ECO:0007669"/>
    <property type="project" value="InterPro"/>
</dbReference>
<comment type="caution">
    <text evidence="13">The sequence shown here is derived from an EMBL/GenBank/DDBJ whole genome shotgun (WGS) entry which is preliminary data.</text>
</comment>
<reference evidence="13" key="1">
    <citation type="submission" date="2023-01" db="EMBL/GenBank/DDBJ databases">
        <title>The growth and conidiation of Purpureocillium lavendulum are regulated by nitrogen source and histone H3K14 acetylation.</title>
        <authorList>
            <person name="Tang P."/>
            <person name="Han J."/>
            <person name="Zhang C."/>
            <person name="Tang P."/>
            <person name="Qi F."/>
            <person name="Zhang K."/>
            <person name="Liang L."/>
        </authorList>
    </citation>
    <scope>NUCLEOTIDE SEQUENCE</scope>
    <source>
        <strain evidence="13">YMF1.00683</strain>
    </source>
</reference>
<dbReference type="InterPro" id="IPR000639">
    <property type="entry name" value="Epox_hydrolase-like"/>
</dbReference>